<evidence type="ECO:0000256" key="2">
    <source>
        <dbReference type="ARBA" id="ARBA00022723"/>
    </source>
</evidence>
<dbReference type="GO" id="GO:0046872">
    <property type="term" value="F:metal ion binding"/>
    <property type="evidence" value="ECO:0007669"/>
    <property type="project" value="UniProtKB-KW"/>
</dbReference>
<dbReference type="PANTHER" id="PTHR11228">
    <property type="entry name" value="RADICAL SAM DOMAIN PROTEIN"/>
    <property type="match status" value="1"/>
</dbReference>
<dbReference type="InterPro" id="IPR006638">
    <property type="entry name" value="Elp3/MiaA/NifB-like_rSAM"/>
</dbReference>
<keyword evidence="4" id="KW-0411">Iron-sulfur</keyword>
<dbReference type="SFLD" id="SFLDS00029">
    <property type="entry name" value="Radical_SAM"/>
    <property type="match status" value="1"/>
</dbReference>
<name>A0A345HVV9_9ACTN</name>
<dbReference type="SUPFAM" id="SSF102114">
    <property type="entry name" value="Radical SAM enzymes"/>
    <property type="match status" value="1"/>
</dbReference>
<keyword evidence="1" id="KW-0949">S-adenosyl-L-methionine</keyword>
<dbReference type="RefSeq" id="WP_114663008.1">
    <property type="nucleotide sequence ID" value="NZ_CP031194.1"/>
</dbReference>
<evidence type="ECO:0000259" key="5">
    <source>
        <dbReference type="PROSITE" id="PS51918"/>
    </source>
</evidence>
<feature type="domain" description="Radical SAM core" evidence="5">
    <location>
        <begin position="1"/>
        <end position="242"/>
    </location>
</feature>
<evidence type="ECO:0000256" key="4">
    <source>
        <dbReference type="ARBA" id="ARBA00023014"/>
    </source>
</evidence>
<dbReference type="KEGG" id="spad:DVK44_27715"/>
<evidence type="ECO:0000313" key="6">
    <source>
        <dbReference type="EMBL" id="AXG80833.1"/>
    </source>
</evidence>
<dbReference type="InterPro" id="IPR013785">
    <property type="entry name" value="Aldolase_TIM"/>
</dbReference>
<dbReference type="EMBL" id="CP031194">
    <property type="protein sequence ID" value="AXG80833.1"/>
    <property type="molecule type" value="Genomic_DNA"/>
</dbReference>
<dbReference type="GO" id="GO:0051536">
    <property type="term" value="F:iron-sulfur cluster binding"/>
    <property type="evidence" value="ECO:0007669"/>
    <property type="project" value="UniProtKB-KW"/>
</dbReference>
<dbReference type="InterPro" id="IPR007197">
    <property type="entry name" value="rSAM"/>
</dbReference>
<evidence type="ECO:0000256" key="1">
    <source>
        <dbReference type="ARBA" id="ARBA00022691"/>
    </source>
</evidence>
<dbReference type="SMART" id="SM00729">
    <property type="entry name" value="Elp3"/>
    <property type="match status" value="1"/>
</dbReference>
<keyword evidence="3" id="KW-0408">Iron</keyword>
<accession>A0A345HVV9</accession>
<keyword evidence="7" id="KW-1185">Reference proteome</keyword>
<dbReference type="InterPro" id="IPR050377">
    <property type="entry name" value="Radical_SAM_PqqE_MftC-like"/>
</dbReference>
<protein>
    <submittedName>
        <fullName evidence="6">Radical SAM protein</fullName>
    </submittedName>
</protein>
<dbReference type="PROSITE" id="PS51918">
    <property type="entry name" value="RADICAL_SAM"/>
    <property type="match status" value="1"/>
</dbReference>
<dbReference type="PANTHER" id="PTHR11228:SF7">
    <property type="entry name" value="PQQA PEPTIDE CYCLASE"/>
    <property type="match status" value="1"/>
</dbReference>
<dbReference type="Gene3D" id="3.20.20.70">
    <property type="entry name" value="Aldolase class I"/>
    <property type="match status" value="1"/>
</dbReference>
<dbReference type="GO" id="GO:0003824">
    <property type="term" value="F:catalytic activity"/>
    <property type="evidence" value="ECO:0007669"/>
    <property type="project" value="InterPro"/>
</dbReference>
<keyword evidence="2" id="KW-0479">Metal-binding</keyword>
<dbReference type="Pfam" id="PF04055">
    <property type="entry name" value="Radical_SAM"/>
    <property type="match status" value="1"/>
</dbReference>
<proteinExistence type="predicted"/>
<organism evidence="6 7">
    <name type="scientific">Streptomyces paludis</name>
    <dbReference type="NCBI Taxonomy" id="2282738"/>
    <lineage>
        <taxon>Bacteria</taxon>
        <taxon>Bacillati</taxon>
        <taxon>Actinomycetota</taxon>
        <taxon>Actinomycetes</taxon>
        <taxon>Kitasatosporales</taxon>
        <taxon>Streptomycetaceae</taxon>
        <taxon>Streptomyces</taxon>
    </lineage>
</organism>
<dbReference type="AlphaFoldDB" id="A0A345HVV9"/>
<evidence type="ECO:0000313" key="7">
    <source>
        <dbReference type="Proteomes" id="UP000253868"/>
    </source>
</evidence>
<dbReference type="OrthoDB" id="9782387at2"/>
<dbReference type="CDD" id="cd01335">
    <property type="entry name" value="Radical_SAM"/>
    <property type="match status" value="1"/>
</dbReference>
<reference evidence="7" key="1">
    <citation type="submission" date="2018-07" db="EMBL/GenBank/DDBJ databases">
        <authorList>
            <person name="Zhao J."/>
        </authorList>
    </citation>
    <scope>NUCLEOTIDE SEQUENCE [LARGE SCALE GENOMIC DNA]</scope>
    <source>
        <strain evidence="7">GSSD-12</strain>
    </source>
</reference>
<gene>
    <name evidence="6" type="ORF">DVK44_27715</name>
</gene>
<dbReference type="InterPro" id="IPR058240">
    <property type="entry name" value="rSAM_sf"/>
</dbReference>
<dbReference type="SFLD" id="SFLDG01067">
    <property type="entry name" value="SPASM/twitch_domain_containing"/>
    <property type="match status" value="1"/>
</dbReference>
<evidence type="ECO:0000256" key="3">
    <source>
        <dbReference type="ARBA" id="ARBA00023004"/>
    </source>
</evidence>
<sequence length="345" mass="37357">MRRDITLLWGLRSRCAVACLYCYFGTVEEHKVSPPNQFGILSHISRNDLSREAITAFARTLEGSPVERVVIAGGEPLDWPAALDLIEIIKNAGCEVVIATNGIPLTRPGIAERLIEFQVDGVSVSLDSVDPASNDRLRPSRSGKFGHADVVAGIQALLRARGTGPVPRVGIYSVVMKPAPQEITEVARLGAELGVDYFVPQPISLAPDHKLFDELAHTPEDTVTVAQELARLLADPAGLAVPSPGSMLRFVSAISTQAGGRVRECFGGAQLFFVQPDGSLWDCPSDRRIAATPAERRRTIAGADARTLFDGRPVCTDCSHFSRDCVNMWPLVLDMPRLLNKEAGR</sequence>
<dbReference type="Proteomes" id="UP000253868">
    <property type="component" value="Chromosome"/>
</dbReference>